<organism evidence="1 2">
    <name type="scientific">Hominimerdicola aceti</name>
    <dbReference type="NCBI Taxonomy" id="2981726"/>
    <lineage>
        <taxon>Bacteria</taxon>
        <taxon>Bacillati</taxon>
        <taxon>Bacillota</taxon>
        <taxon>Clostridia</taxon>
        <taxon>Eubacteriales</taxon>
        <taxon>Oscillospiraceae</taxon>
        <taxon>Hominimerdicola</taxon>
    </lineage>
</organism>
<evidence type="ECO:0000313" key="2">
    <source>
        <dbReference type="Proteomes" id="UP001208131"/>
    </source>
</evidence>
<dbReference type="AlphaFoldDB" id="A0AAE3IG48"/>
<comment type="caution">
    <text evidence="1">The sequence shown here is derived from an EMBL/GenBank/DDBJ whole genome shotgun (WGS) entry which is preliminary data.</text>
</comment>
<name>A0AAE3IG48_9FIRM</name>
<dbReference type="EMBL" id="JAOQJZ010000001">
    <property type="protein sequence ID" value="MCU6704376.1"/>
    <property type="molecule type" value="Genomic_DNA"/>
</dbReference>
<accession>A0AAE3IG48</accession>
<sequence>MDIFLNEIAEAEKIIESKDLGVKPSQSLFLLAKYYRYIMKYKKSKIITALTDFIKSTGINYRPSDWEKSVERQVDRTRNNPPINIEYIGITQKELEDIARLKSPPVERIAFTALCLAKYRNILCARNNNWICTSHKMLFSLSSVNKTRYEKEMMIHKLVKAGMLQPALAVGNTNLQVKFIDDSSLIVLKITDMRELGKEYMLYRGKKYARCENCGRLFYKRSNSQLYCKNCKGYQKIKTKVLTCCDCGKEFVVDSKANNKQRCDKCQHIKQLEYQRKSMAKARNIM</sequence>
<dbReference type="RefSeq" id="WP_267300134.1">
    <property type="nucleotide sequence ID" value="NZ_JAOQJZ010000001.1"/>
</dbReference>
<keyword evidence="2" id="KW-1185">Reference proteome</keyword>
<reference evidence="1 2" key="1">
    <citation type="journal article" date="2021" name="ISME Commun">
        <title>Automated analysis of genomic sequences facilitates high-throughput and comprehensive description of bacteria.</title>
        <authorList>
            <person name="Hitch T.C.A."/>
        </authorList>
    </citation>
    <scope>NUCLEOTIDE SEQUENCE [LARGE SCALE GENOMIC DNA]</scope>
    <source>
        <strain evidence="1 2">Sanger_31</strain>
    </source>
</reference>
<dbReference type="Proteomes" id="UP001208131">
    <property type="component" value="Unassembled WGS sequence"/>
</dbReference>
<gene>
    <name evidence="1" type="ORF">OCV57_00335</name>
</gene>
<evidence type="ECO:0000313" key="1">
    <source>
        <dbReference type="EMBL" id="MCU6704376.1"/>
    </source>
</evidence>
<protein>
    <submittedName>
        <fullName evidence="1">Uncharacterized protein</fullName>
    </submittedName>
</protein>
<proteinExistence type="predicted"/>